<dbReference type="InterPro" id="IPR011050">
    <property type="entry name" value="Pectin_lyase_fold/virulence"/>
</dbReference>
<organism evidence="1 2">
    <name type="scientific">Piromyces finnis</name>
    <dbReference type="NCBI Taxonomy" id="1754191"/>
    <lineage>
        <taxon>Eukaryota</taxon>
        <taxon>Fungi</taxon>
        <taxon>Fungi incertae sedis</taxon>
        <taxon>Chytridiomycota</taxon>
        <taxon>Chytridiomycota incertae sedis</taxon>
        <taxon>Neocallimastigomycetes</taxon>
        <taxon>Neocallimastigales</taxon>
        <taxon>Neocallimastigaceae</taxon>
        <taxon>Piromyces</taxon>
    </lineage>
</organism>
<evidence type="ECO:0000313" key="1">
    <source>
        <dbReference type="EMBL" id="ORX46590.1"/>
    </source>
</evidence>
<protein>
    <recommendedName>
        <fullName evidence="3">Right handed beta helix domain-containing protein</fullName>
    </recommendedName>
</protein>
<dbReference type="AlphaFoldDB" id="A0A1Y1V4U8"/>
<keyword evidence="2" id="KW-1185">Reference proteome</keyword>
<comment type="caution">
    <text evidence="1">The sequence shown here is derived from an EMBL/GenBank/DDBJ whole genome shotgun (WGS) entry which is preliminary data.</text>
</comment>
<dbReference type="Proteomes" id="UP000193719">
    <property type="component" value="Unassembled WGS sequence"/>
</dbReference>
<dbReference type="SUPFAM" id="SSF51126">
    <property type="entry name" value="Pectin lyase-like"/>
    <property type="match status" value="1"/>
</dbReference>
<sequence length="144" mass="15977">GNLYISNSVIKNNTSGSSGCILQIKDIGNKSVPRISIYNTTFENNYTTKYGGVFFIKDDNKIDDKIIVENCTFKNNKALLGSICHSHSSKSEPRFSNKEDLIAIHGKSAFTTNPTTIKLCSESENIQNIKIDSGDLFNRNITCM</sequence>
<name>A0A1Y1V4U8_9FUNG</name>
<reference evidence="1 2" key="1">
    <citation type="submission" date="2016-08" db="EMBL/GenBank/DDBJ databases">
        <title>Genomes of anaerobic fungi encode conserved fungal cellulosomes for biomass hydrolysis.</title>
        <authorList>
            <consortium name="DOE Joint Genome Institute"/>
            <person name="Haitjema C.H."/>
            <person name="Gilmore S.P."/>
            <person name="Henske J.K."/>
            <person name="Solomon K.V."/>
            <person name="De Groot R."/>
            <person name="Kuo A."/>
            <person name="Mondo S.J."/>
            <person name="Salamov A.A."/>
            <person name="Labutti K."/>
            <person name="Zhao Z."/>
            <person name="Chiniquy J."/>
            <person name="Barry K."/>
            <person name="Brewer H.M."/>
            <person name="Purvine S.O."/>
            <person name="Wright A.T."/>
            <person name="Boxma B."/>
            <person name="Van Alen T."/>
            <person name="Hackstein J.H."/>
            <person name="Baker S.E."/>
            <person name="Grigoriev I.V."/>
            <person name="O'Malley M.A."/>
        </authorList>
    </citation>
    <scope>NUCLEOTIDE SEQUENCE [LARGE SCALE GENOMIC DNA]</scope>
    <source>
        <strain evidence="2">finn</strain>
    </source>
</reference>
<feature type="non-terminal residue" evidence="1">
    <location>
        <position position="1"/>
    </location>
</feature>
<evidence type="ECO:0000313" key="2">
    <source>
        <dbReference type="Proteomes" id="UP000193719"/>
    </source>
</evidence>
<dbReference type="OrthoDB" id="10584657at2759"/>
<gene>
    <name evidence="1" type="ORF">BCR36DRAFT_297059</name>
</gene>
<accession>A0A1Y1V4U8</accession>
<proteinExistence type="predicted"/>
<evidence type="ECO:0008006" key="3">
    <source>
        <dbReference type="Google" id="ProtNLM"/>
    </source>
</evidence>
<reference evidence="1 2" key="2">
    <citation type="submission" date="2016-08" db="EMBL/GenBank/DDBJ databases">
        <title>Pervasive Adenine N6-methylation of Active Genes in Fungi.</title>
        <authorList>
            <consortium name="DOE Joint Genome Institute"/>
            <person name="Mondo S.J."/>
            <person name="Dannebaum R.O."/>
            <person name="Kuo R.C."/>
            <person name="Labutti K."/>
            <person name="Haridas S."/>
            <person name="Kuo A."/>
            <person name="Salamov A."/>
            <person name="Ahrendt S.R."/>
            <person name="Lipzen A."/>
            <person name="Sullivan W."/>
            <person name="Andreopoulos W.B."/>
            <person name="Clum A."/>
            <person name="Lindquist E."/>
            <person name="Daum C."/>
            <person name="Ramamoorthy G.K."/>
            <person name="Gryganskyi A."/>
            <person name="Culley D."/>
            <person name="Magnuson J.K."/>
            <person name="James T.Y."/>
            <person name="O'Malley M.A."/>
            <person name="Stajich J.E."/>
            <person name="Spatafora J.W."/>
            <person name="Visel A."/>
            <person name="Grigoriev I.V."/>
        </authorList>
    </citation>
    <scope>NUCLEOTIDE SEQUENCE [LARGE SCALE GENOMIC DNA]</scope>
    <source>
        <strain evidence="2">finn</strain>
    </source>
</reference>
<dbReference type="EMBL" id="MCFH01000034">
    <property type="protein sequence ID" value="ORX46590.1"/>
    <property type="molecule type" value="Genomic_DNA"/>
</dbReference>